<dbReference type="PANTHER" id="PTHR34536">
    <property type="entry name" value="DENTIN SIALOPHOSPHOPROTEIN-LIKE PROTEIN"/>
    <property type="match status" value="1"/>
</dbReference>
<feature type="compositionally biased region" description="Acidic residues" evidence="1">
    <location>
        <begin position="840"/>
        <end position="851"/>
    </location>
</feature>
<feature type="compositionally biased region" description="Polar residues" evidence="1">
    <location>
        <begin position="862"/>
        <end position="878"/>
    </location>
</feature>
<sequence length="884" mass="99651">MLRAVGHEASNSTISSPELNWMKVTKGRRSSKPIGRSSNWGGKLNSQSPRRVGDFSSSDSDKLFHISSEADTPDKVGQIPIKKRRHLLATPTQSEEIKLISNHNHQPSGNLSSTSYPIHQLAALKFCNGVRDGISDDDMLAEIAKGMSYYNSDDFSGIALLAAAACSNVMDGDFGTGKGPKDQLEKDKTPESESPDSLKTPLAIPHGLDEDDNQPKEHIIPVSPKVDRLYWDLNAPMDSWGQPLDDQSITKNTQNDIKIKEKGNQFEMNDFGEGKTVPEISDFNLRKNTELSEASDKDSTVRASRTLTSQAVPTVVADVSLPSTKCEDLSSVNNKDIGQPMMIGSLFIENCHKSDISHVDHGKMLGGKEMNSFRAGYDSPFEDGELRGSGLCRWEDNGIYGEDAFAVDSDSDGNGMRDHHGSEVLEGGGSEEGSQGCSEKRLSSLSGGVVESDFSRSVENLKVQTRRFDSRTEGNYARKSHALGLRWSYNEDIGFRTDREKLHLRTEGPMYLDSKDRKNSTLLDHRRPHRHERDFTSEKCVRRYRSGFHPRDRSPGDGHLVGNTWDSRNRFLSSYHHAPEDQGHPRRRTFAADVTERLSRMDSRDQRFYSSKCTERRPPGFRRRLVVDGDDCYRGPRRMGPVRSGSDSYYCSQKSSRGDFKGHAGNFSLPSDNGVLSVKMQKCYSRKSRSRSRSSSPQAWRYRQQRDWNPPSMKRCMSGRSPDPKRMRDIPSFKKSYVRGGEYGERFVSPHRRHFSPNRKFKWTDNQHFVGKHGRSPVREMSRSERFDGYGSTWDHQFKSNGNFRQARRVSVMGGGGMRRGSSVRRSVDIVEKMGKGHDDVDENLETADEEKDVRCSDQRDSPQGTTARDNDSNNNRKSLIMQH</sequence>
<feature type="region of interest" description="Disordered" evidence="1">
    <location>
        <begin position="176"/>
        <end position="217"/>
    </location>
</feature>
<comment type="caution">
    <text evidence="2">The sequence shown here is derived from an EMBL/GenBank/DDBJ whole genome shotgun (WGS) entry which is preliminary data.</text>
</comment>
<name>A0AAV0C391_9ASTE</name>
<feature type="compositionally biased region" description="Basic and acidic residues" evidence="1">
    <location>
        <begin position="826"/>
        <end position="839"/>
    </location>
</feature>
<dbReference type="PANTHER" id="PTHR34536:SF6">
    <property type="entry name" value="DENTIN SIALOPHOSPHOPROTEIN-LIKE PROTEIN"/>
    <property type="match status" value="1"/>
</dbReference>
<dbReference type="AlphaFoldDB" id="A0AAV0C391"/>
<dbReference type="Proteomes" id="UP001152523">
    <property type="component" value="Unassembled WGS sequence"/>
</dbReference>
<reference evidence="2" key="1">
    <citation type="submission" date="2022-07" db="EMBL/GenBank/DDBJ databases">
        <authorList>
            <person name="Macas J."/>
            <person name="Novak P."/>
            <person name="Neumann P."/>
        </authorList>
    </citation>
    <scope>NUCLEOTIDE SEQUENCE</scope>
</reference>
<evidence type="ECO:0000313" key="3">
    <source>
        <dbReference type="Proteomes" id="UP001152523"/>
    </source>
</evidence>
<proteinExistence type="predicted"/>
<evidence type="ECO:0000256" key="1">
    <source>
        <dbReference type="SAM" id="MobiDB-lite"/>
    </source>
</evidence>
<feature type="region of interest" description="Disordered" evidence="1">
    <location>
        <begin position="406"/>
        <end position="442"/>
    </location>
</feature>
<gene>
    <name evidence="2" type="ORF">CEPIT_LOCUS1373</name>
</gene>
<evidence type="ECO:0008006" key="4">
    <source>
        <dbReference type="Google" id="ProtNLM"/>
    </source>
</evidence>
<evidence type="ECO:0000313" key="2">
    <source>
        <dbReference type="EMBL" id="CAH9059300.1"/>
    </source>
</evidence>
<feature type="region of interest" description="Disordered" evidence="1">
    <location>
        <begin position="813"/>
        <end position="884"/>
    </location>
</feature>
<keyword evidence="3" id="KW-1185">Reference proteome</keyword>
<feature type="region of interest" description="Disordered" evidence="1">
    <location>
        <begin position="26"/>
        <end position="59"/>
    </location>
</feature>
<feature type="region of interest" description="Disordered" evidence="1">
    <location>
        <begin position="683"/>
        <end position="729"/>
    </location>
</feature>
<dbReference type="EMBL" id="CAMAPF010000008">
    <property type="protein sequence ID" value="CAH9059300.1"/>
    <property type="molecule type" value="Genomic_DNA"/>
</dbReference>
<feature type="compositionally biased region" description="Polar residues" evidence="1">
    <location>
        <begin position="36"/>
        <end position="49"/>
    </location>
</feature>
<protein>
    <recommendedName>
        <fullName evidence="4">Btz domain-containing protein</fullName>
    </recommendedName>
</protein>
<organism evidence="2 3">
    <name type="scientific">Cuscuta epithymum</name>
    <dbReference type="NCBI Taxonomy" id="186058"/>
    <lineage>
        <taxon>Eukaryota</taxon>
        <taxon>Viridiplantae</taxon>
        <taxon>Streptophyta</taxon>
        <taxon>Embryophyta</taxon>
        <taxon>Tracheophyta</taxon>
        <taxon>Spermatophyta</taxon>
        <taxon>Magnoliopsida</taxon>
        <taxon>eudicotyledons</taxon>
        <taxon>Gunneridae</taxon>
        <taxon>Pentapetalae</taxon>
        <taxon>asterids</taxon>
        <taxon>lamiids</taxon>
        <taxon>Solanales</taxon>
        <taxon>Convolvulaceae</taxon>
        <taxon>Cuscuteae</taxon>
        <taxon>Cuscuta</taxon>
        <taxon>Cuscuta subgen. Cuscuta</taxon>
    </lineage>
</organism>
<feature type="compositionally biased region" description="Basic and acidic residues" evidence="1">
    <location>
        <begin position="852"/>
        <end position="861"/>
    </location>
</feature>
<accession>A0AAV0C391</accession>
<feature type="compositionally biased region" description="Basic and acidic residues" evidence="1">
    <location>
        <begin position="179"/>
        <end position="191"/>
    </location>
</feature>